<accession>A0ABZ0I1N4</accession>
<keyword evidence="1" id="KW-0597">Phosphoprotein</keyword>
<dbReference type="Pfam" id="PF07495">
    <property type="entry name" value="Y_Y_Y"/>
    <property type="match status" value="1"/>
</dbReference>
<dbReference type="PANTHER" id="PTHR43547">
    <property type="entry name" value="TWO-COMPONENT HISTIDINE KINASE"/>
    <property type="match status" value="1"/>
</dbReference>
<keyword evidence="5" id="KW-1185">Reference proteome</keyword>
<evidence type="ECO:0000313" key="4">
    <source>
        <dbReference type="EMBL" id="WOJ93403.1"/>
    </source>
</evidence>
<reference evidence="4 5" key="1">
    <citation type="submission" date="2023-10" db="EMBL/GenBank/DDBJ databases">
        <title>Two novel species belonging to the OM43/NOR5 clade.</title>
        <authorList>
            <person name="Park M."/>
        </authorList>
    </citation>
    <scope>NUCLEOTIDE SEQUENCE [LARGE SCALE GENOMIC DNA]</scope>
    <source>
        <strain evidence="4 5">IMCC43200</strain>
    </source>
</reference>
<dbReference type="RefSeq" id="WP_407348051.1">
    <property type="nucleotide sequence ID" value="NZ_CP136864.1"/>
</dbReference>
<evidence type="ECO:0000313" key="5">
    <source>
        <dbReference type="Proteomes" id="UP001626537"/>
    </source>
</evidence>
<dbReference type="EMBL" id="CP136864">
    <property type="protein sequence ID" value="WOJ93403.1"/>
    <property type="molecule type" value="Genomic_DNA"/>
</dbReference>
<dbReference type="InterPro" id="IPR013783">
    <property type="entry name" value="Ig-like_fold"/>
</dbReference>
<proteinExistence type="predicted"/>
<gene>
    <name evidence="4" type="ORF">R0135_16700</name>
</gene>
<dbReference type="Proteomes" id="UP001626537">
    <property type="component" value="Chromosome"/>
</dbReference>
<dbReference type="Gene3D" id="2.130.10.10">
    <property type="entry name" value="YVTN repeat-like/Quinoprotein amine dehydrogenase"/>
    <property type="match status" value="3"/>
</dbReference>
<feature type="transmembrane region" description="Helical" evidence="2">
    <location>
        <begin position="771"/>
        <end position="789"/>
    </location>
</feature>
<dbReference type="PANTHER" id="PTHR43547:SF2">
    <property type="entry name" value="HYBRID SIGNAL TRANSDUCTION HISTIDINE KINASE C"/>
    <property type="match status" value="1"/>
</dbReference>
<dbReference type="Gene3D" id="2.60.40.10">
    <property type="entry name" value="Immunoglobulins"/>
    <property type="match status" value="1"/>
</dbReference>
<keyword evidence="2" id="KW-0812">Transmembrane</keyword>
<feature type="domain" description="Two component regulator three Y" evidence="3">
    <location>
        <begin position="708"/>
        <end position="765"/>
    </location>
</feature>
<organism evidence="4 5">
    <name type="scientific">Congregibacter variabilis</name>
    <dbReference type="NCBI Taxonomy" id="3081200"/>
    <lineage>
        <taxon>Bacteria</taxon>
        <taxon>Pseudomonadati</taxon>
        <taxon>Pseudomonadota</taxon>
        <taxon>Gammaproteobacteria</taxon>
        <taxon>Cellvibrionales</taxon>
        <taxon>Halieaceae</taxon>
        <taxon>Congregibacter</taxon>
    </lineage>
</organism>
<keyword evidence="2" id="KW-0472">Membrane</keyword>
<protein>
    <submittedName>
        <fullName evidence="4">Triple tyrosine motif-containing protein</fullName>
    </submittedName>
</protein>
<evidence type="ECO:0000256" key="1">
    <source>
        <dbReference type="ARBA" id="ARBA00022553"/>
    </source>
</evidence>
<dbReference type="InterPro" id="IPR015943">
    <property type="entry name" value="WD40/YVTN_repeat-like_dom_sf"/>
</dbReference>
<evidence type="ECO:0000256" key="2">
    <source>
        <dbReference type="SAM" id="Phobius"/>
    </source>
</evidence>
<evidence type="ECO:0000259" key="3">
    <source>
        <dbReference type="Pfam" id="PF07495"/>
    </source>
</evidence>
<sequence length="1029" mass="113601">MNFQALSIAAFAFCCISNACFGEETWNEWRVESQSATSILSNHTITLIKKTSPRELWIASTEGIFLFDGIRTERKPIRWIHNDELPLKRAIDFVRGSDGSVYLFTIRDGVYRISPDRDQFESIFDINSETKTGRIDAVTVSSERNVALILADNRVFSLTLSTTNVSEVIIDTRANNNVASGLLASRDGEIYVLFDGYVVRLAWQVDRFAPQKNLQCDLKLAQLNSSTQTPDGHFYVSDNFGELHRLLINGEQCTRQETPKSLRNVLSDSRVNAVRFLHDSNVLAISTDKGLLLAANQSVKRISTQNSLMRSDEVISVDEATKDNIVIGSFVGLMHATKSPFISVNRLPFERKPTIVAIASAAGAGTFVATKKGLYREIQHDNGISFAAIDLSRTHATVSALEITTSELWVGFGDGRLLRCEFIGAFDSCNHATEVQLSKSPITSISKASALGSAVLVTALNGKAFIVKNSETSLAVNLLFELDGENSKLLAVETDVELAWFFDLEGAWTAPLSAIKKLTSEAPGGIEVSRYANRSWAMADIDGAVFLATPGGEVMLYREKDVSLKEVSPVWSGSVKETIFAIEVDFLGRPWIATSSGLWLRHNDEKFNIQVRTDGVDAIAADYGASHTDYRGNVYFGGTGGLLRIHTPGGYPQPRSGSVALTSVRLNETQLKIRENFAGKKWLLQVSDRATKIEFKFGLRQMLWFQTATYQHKLEGFDTDWRDSGNANIATYQNLPPGKYTFRARGADSAGVWSDNEVSLPVEVLPPIWRSWWALLAYFALALGALLYLKRINDRHVAHEERLKLAEEGSAAFARLEDDYQAQREANETLLLRRAPSAKSLLDVVETALMAQLAGTDSHDAISALVGKLRTLHTLQTLTDRTTSQERTDLHAVTEEIAARLAASNEVAARAIISNDVSKSPVPLEHAVYIGLVIQEALELAITGRRFENLMDPLVFISMSKATLTQNNEYSYELRIEDSGLKGDDTNALEHLLPLTFHLMESGGGELSEDYDAGNILSVKLLFQADTSL</sequence>
<dbReference type="SUPFAM" id="SSF63829">
    <property type="entry name" value="Calcium-dependent phosphotriesterase"/>
    <property type="match status" value="1"/>
</dbReference>
<dbReference type="InterPro" id="IPR011123">
    <property type="entry name" value="Y_Y_Y"/>
</dbReference>
<name>A0ABZ0I1N4_9GAMM</name>
<keyword evidence="2" id="KW-1133">Transmembrane helix</keyword>